<feature type="domain" description="Tyrosine-protein kinase G-rich" evidence="19">
    <location>
        <begin position="421"/>
        <end position="500"/>
    </location>
</feature>
<evidence type="ECO:0000259" key="19">
    <source>
        <dbReference type="Pfam" id="PF13807"/>
    </source>
</evidence>
<dbReference type="Gene3D" id="3.40.50.300">
    <property type="entry name" value="P-loop containing nucleotide triphosphate hydrolases"/>
    <property type="match status" value="1"/>
</dbReference>
<dbReference type="PANTHER" id="PTHR32309">
    <property type="entry name" value="TYROSINE-PROTEIN KINASE"/>
    <property type="match status" value="1"/>
</dbReference>
<gene>
    <name evidence="20" type="ORF">J2W55_004155</name>
</gene>
<comment type="catalytic activity">
    <reaction evidence="15">
        <text>L-tyrosyl-[protein] + ATP = O-phospho-L-tyrosyl-[protein] + ADP + H(+)</text>
        <dbReference type="Rhea" id="RHEA:10596"/>
        <dbReference type="Rhea" id="RHEA-COMP:10136"/>
        <dbReference type="Rhea" id="RHEA-COMP:20101"/>
        <dbReference type="ChEBI" id="CHEBI:15378"/>
        <dbReference type="ChEBI" id="CHEBI:30616"/>
        <dbReference type="ChEBI" id="CHEBI:46858"/>
        <dbReference type="ChEBI" id="CHEBI:61978"/>
        <dbReference type="ChEBI" id="CHEBI:456216"/>
        <dbReference type="EC" id="2.7.10.2"/>
    </reaction>
</comment>
<proteinExistence type="inferred from homology"/>
<keyword evidence="13 16" id="KW-0472">Membrane</keyword>
<comment type="subcellular location">
    <subcellularLocation>
        <location evidence="1">Cell inner membrane</location>
        <topology evidence="1">Multi-pass membrane protein</topology>
    </subcellularLocation>
</comment>
<accession>A0ABU1THI6</accession>
<evidence type="ECO:0000256" key="13">
    <source>
        <dbReference type="ARBA" id="ARBA00023136"/>
    </source>
</evidence>
<evidence type="ECO:0000259" key="18">
    <source>
        <dbReference type="Pfam" id="PF13614"/>
    </source>
</evidence>
<evidence type="ECO:0000256" key="6">
    <source>
        <dbReference type="ARBA" id="ARBA00022519"/>
    </source>
</evidence>
<keyword evidence="21" id="KW-1185">Reference proteome</keyword>
<dbReference type="RefSeq" id="WP_310100092.1">
    <property type="nucleotide sequence ID" value="NZ_JAVDUU010000004.1"/>
</dbReference>
<evidence type="ECO:0000256" key="7">
    <source>
        <dbReference type="ARBA" id="ARBA00022679"/>
    </source>
</evidence>
<reference evidence="20 21" key="1">
    <citation type="submission" date="2023-07" db="EMBL/GenBank/DDBJ databases">
        <title>Sorghum-associated microbial communities from plants grown in Nebraska, USA.</title>
        <authorList>
            <person name="Schachtman D."/>
        </authorList>
    </citation>
    <scope>NUCLEOTIDE SEQUENCE [LARGE SCALE GENOMIC DNA]</scope>
    <source>
        <strain evidence="20 21">3262</strain>
    </source>
</reference>
<dbReference type="EMBL" id="JAVDUU010000004">
    <property type="protein sequence ID" value="MDR6944295.1"/>
    <property type="molecule type" value="Genomic_DNA"/>
</dbReference>
<keyword evidence="10" id="KW-0418">Kinase</keyword>
<keyword evidence="14" id="KW-0829">Tyrosine-protein kinase</keyword>
<dbReference type="PANTHER" id="PTHR32309:SF13">
    <property type="entry name" value="FERRIC ENTEROBACTIN TRANSPORT PROTEIN FEPE"/>
    <property type="match status" value="1"/>
</dbReference>
<dbReference type="CDD" id="cd05387">
    <property type="entry name" value="BY-kinase"/>
    <property type="match status" value="1"/>
</dbReference>
<dbReference type="Pfam" id="PF13614">
    <property type="entry name" value="AAA_31"/>
    <property type="match status" value="1"/>
</dbReference>
<evidence type="ECO:0000259" key="17">
    <source>
        <dbReference type="Pfam" id="PF02706"/>
    </source>
</evidence>
<keyword evidence="7" id="KW-0808">Transferase</keyword>
<feature type="transmembrane region" description="Helical" evidence="16">
    <location>
        <begin position="477"/>
        <end position="495"/>
    </location>
</feature>
<dbReference type="InterPro" id="IPR032807">
    <property type="entry name" value="GNVR"/>
</dbReference>
<evidence type="ECO:0000256" key="9">
    <source>
        <dbReference type="ARBA" id="ARBA00022741"/>
    </source>
</evidence>
<evidence type="ECO:0000256" key="11">
    <source>
        <dbReference type="ARBA" id="ARBA00022840"/>
    </source>
</evidence>
<keyword evidence="6" id="KW-0997">Cell inner membrane</keyword>
<keyword evidence="11" id="KW-0067">ATP-binding</keyword>
<evidence type="ECO:0000256" key="5">
    <source>
        <dbReference type="ARBA" id="ARBA00022475"/>
    </source>
</evidence>
<evidence type="ECO:0000313" key="20">
    <source>
        <dbReference type="EMBL" id="MDR6944295.1"/>
    </source>
</evidence>
<evidence type="ECO:0000256" key="4">
    <source>
        <dbReference type="ARBA" id="ARBA00011903"/>
    </source>
</evidence>
<evidence type="ECO:0000256" key="14">
    <source>
        <dbReference type="ARBA" id="ARBA00023137"/>
    </source>
</evidence>
<dbReference type="NCBIfam" id="TIGR01007">
    <property type="entry name" value="eps_fam"/>
    <property type="match status" value="1"/>
</dbReference>
<dbReference type="SUPFAM" id="SSF52540">
    <property type="entry name" value="P-loop containing nucleoside triphosphate hydrolases"/>
    <property type="match status" value="1"/>
</dbReference>
<dbReference type="Pfam" id="PF02706">
    <property type="entry name" value="Wzz"/>
    <property type="match status" value="1"/>
</dbReference>
<protein>
    <recommendedName>
        <fullName evidence="4">non-specific protein-tyrosine kinase</fullName>
        <ecNumber evidence="4">2.7.10.2</ecNumber>
    </recommendedName>
</protein>
<evidence type="ECO:0000256" key="3">
    <source>
        <dbReference type="ARBA" id="ARBA00008883"/>
    </source>
</evidence>
<comment type="similarity">
    <text evidence="3">Belongs to the etk/wzc family.</text>
</comment>
<comment type="caution">
    <text evidence="20">The sequence shown here is derived from an EMBL/GenBank/DDBJ whole genome shotgun (WGS) entry which is preliminary data.</text>
</comment>
<sequence length="756" mass="85946">MNFKSILLQIKSHWYLFVISLVVCIGLAYVYNTYATKQYLISSSLLLQQEPNNPDASSTYANGGVSSVLNVNELIKNEGDVLKSRNLIKEVVQNMHLNIKLFLNDGFLSTEIYDEAPFEIKILNTKVDSLKRREYTINVINNNTIHIVNEDENIDRNVKFDQQISLPQYNIKLARRRGVPVYQQEYSTQIVSEDDAISDIIKNYDAEFTDKGTTTIALTLYYPDSKKGEAILQNLMNQYLKDNIEHKKSVIDSTINFINSRLAVVGDELTNVEKKYQNYRSNNNITDIDEQAKVLVGNASDYSNRYQQQQIQLSIINDLKNRLNDPQNTQTIPSSLNIQNASFAASLSQYNGLLNERAKQRLSYTETNPVIVNIDQQLQIARHNLLQSIDSYKNEMELSSSGINKQNNVLNGYIRSVPSKQRTIMDYSRQQELKQQLYVYLLQKREETSMAKAADMPYSRIIDSAKSSKEPAKPIKPIIYIMSFFLGLIMPFGIVSSRKMMESKISSEEDIEKQTDVTIIGKIGHQSIAERSKADIFSRSQVTESLRTLRTKLRNILDDRKSNVIMITSSINGEGKTFLTRNLGNTLAMAGKKVVLIELDLRKPKLSYMLGVNNDSFGFSNYVLDDLEIDSLIKPSLFHENCYVITSGPVVANASELLLNDKLGNLIDDLRTEFDYIIIDSSPVGLVSDALIIQKHVDMTIYVCRHNYTDKSQIEIINEIKTKDNVDNLYLVINDVNFSNSGYFGYGYGIGYGLEK</sequence>
<evidence type="ECO:0000256" key="10">
    <source>
        <dbReference type="ARBA" id="ARBA00022777"/>
    </source>
</evidence>
<dbReference type="InterPro" id="IPR050445">
    <property type="entry name" value="Bact_polysacc_biosynth/exp"/>
</dbReference>
<name>A0ABU1THI6_9SPHI</name>
<dbReference type="InterPro" id="IPR025669">
    <property type="entry name" value="AAA_dom"/>
</dbReference>
<evidence type="ECO:0000256" key="15">
    <source>
        <dbReference type="ARBA" id="ARBA00051245"/>
    </source>
</evidence>
<dbReference type="Proteomes" id="UP001247620">
    <property type="component" value="Unassembled WGS sequence"/>
</dbReference>
<evidence type="ECO:0000256" key="12">
    <source>
        <dbReference type="ARBA" id="ARBA00022989"/>
    </source>
</evidence>
<evidence type="ECO:0000256" key="8">
    <source>
        <dbReference type="ARBA" id="ARBA00022692"/>
    </source>
</evidence>
<keyword evidence="8 16" id="KW-0812">Transmembrane</keyword>
<dbReference type="InterPro" id="IPR005702">
    <property type="entry name" value="Wzc-like_C"/>
</dbReference>
<keyword evidence="12 16" id="KW-1133">Transmembrane helix</keyword>
<feature type="domain" description="Polysaccharide chain length determinant N-terminal" evidence="17">
    <location>
        <begin position="2"/>
        <end position="94"/>
    </location>
</feature>
<dbReference type="InterPro" id="IPR003856">
    <property type="entry name" value="LPS_length_determ_N"/>
</dbReference>
<evidence type="ECO:0000256" key="2">
    <source>
        <dbReference type="ARBA" id="ARBA00007316"/>
    </source>
</evidence>
<dbReference type="EC" id="2.7.10.2" evidence="4"/>
<evidence type="ECO:0000313" key="21">
    <source>
        <dbReference type="Proteomes" id="UP001247620"/>
    </source>
</evidence>
<evidence type="ECO:0000256" key="16">
    <source>
        <dbReference type="SAM" id="Phobius"/>
    </source>
</evidence>
<organism evidence="20 21">
    <name type="scientific">Mucilaginibacter pocheonensis</name>
    <dbReference type="NCBI Taxonomy" id="398050"/>
    <lineage>
        <taxon>Bacteria</taxon>
        <taxon>Pseudomonadati</taxon>
        <taxon>Bacteroidota</taxon>
        <taxon>Sphingobacteriia</taxon>
        <taxon>Sphingobacteriales</taxon>
        <taxon>Sphingobacteriaceae</taxon>
        <taxon>Mucilaginibacter</taxon>
    </lineage>
</organism>
<feature type="domain" description="AAA" evidence="18">
    <location>
        <begin position="563"/>
        <end position="684"/>
    </location>
</feature>
<evidence type="ECO:0000256" key="1">
    <source>
        <dbReference type="ARBA" id="ARBA00004429"/>
    </source>
</evidence>
<dbReference type="Pfam" id="PF13807">
    <property type="entry name" value="GNVR"/>
    <property type="match status" value="1"/>
</dbReference>
<dbReference type="InterPro" id="IPR027417">
    <property type="entry name" value="P-loop_NTPase"/>
</dbReference>
<keyword evidence="5" id="KW-1003">Cell membrane</keyword>
<feature type="transmembrane region" description="Helical" evidence="16">
    <location>
        <begin position="12"/>
        <end position="31"/>
    </location>
</feature>
<comment type="similarity">
    <text evidence="2">Belongs to the CpsD/CapB family.</text>
</comment>
<keyword evidence="9" id="KW-0547">Nucleotide-binding</keyword>